<accession>A0A7J8LBB1</accession>
<sequence>MPDQSLSKGVIINLLCNFILIRISIQKLMLPSSLSQRHIHVFRTM</sequence>
<dbReference type="EMBL" id="JABEZX010000002">
    <property type="protein sequence ID" value="MBA0549750.1"/>
    <property type="molecule type" value="Genomic_DNA"/>
</dbReference>
<comment type="caution">
    <text evidence="1">The sequence shown here is derived from an EMBL/GenBank/DDBJ whole genome shotgun (WGS) entry which is preliminary data.</text>
</comment>
<reference evidence="1 2" key="1">
    <citation type="journal article" date="2019" name="Genome Biol. Evol.">
        <title>Insights into the evolution of the New World diploid cottons (Gossypium, subgenus Houzingenia) based on genome sequencing.</title>
        <authorList>
            <person name="Grover C.E."/>
            <person name="Arick M.A. 2nd"/>
            <person name="Thrash A."/>
            <person name="Conover J.L."/>
            <person name="Sanders W.S."/>
            <person name="Peterson D.G."/>
            <person name="Frelichowski J.E."/>
            <person name="Scheffler J.A."/>
            <person name="Scheffler B.E."/>
            <person name="Wendel J.F."/>
        </authorList>
    </citation>
    <scope>NUCLEOTIDE SEQUENCE [LARGE SCALE GENOMIC DNA]</scope>
    <source>
        <strain evidence="1">157</strain>
        <tissue evidence="1">Leaf</tissue>
    </source>
</reference>
<organism evidence="1 2">
    <name type="scientific">Gossypium lobatum</name>
    <dbReference type="NCBI Taxonomy" id="34289"/>
    <lineage>
        <taxon>Eukaryota</taxon>
        <taxon>Viridiplantae</taxon>
        <taxon>Streptophyta</taxon>
        <taxon>Embryophyta</taxon>
        <taxon>Tracheophyta</taxon>
        <taxon>Spermatophyta</taxon>
        <taxon>Magnoliopsida</taxon>
        <taxon>eudicotyledons</taxon>
        <taxon>Gunneridae</taxon>
        <taxon>Pentapetalae</taxon>
        <taxon>rosids</taxon>
        <taxon>malvids</taxon>
        <taxon>Malvales</taxon>
        <taxon>Malvaceae</taxon>
        <taxon>Malvoideae</taxon>
        <taxon>Gossypium</taxon>
    </lineage>
</organism>
<proteinExistence type="predicted"/>
<protein>
    <submittedName>
        <fullName evidence="1">Uncharacterized protein</fullName>
    </submittedName>
</protein>
<name>A0A7J8LBB1_9ROSI</name>
<keyword evidence="2" id="KW-1185">Reference proteome</keyword>
<evidence type="ECO:0000313" key="2">
    <source>
        <dbReference type="Proteomes" id="UP000593572"/>
    </source>
</evidence>
<evidence type="ECO:0000313" key="1">
    <source>
        <dbReference type="EMBL" id="MBA0549750.1"/>
    </source>
</evidence>
<gene>
    <name evidence="1" type="ORF">Golob_020766</name>
</gene>
<dbReference type="Proteomes" id="UP000593572">
    <property type="component" value="Unassembled WGS sequence"/>
</dbReference>
<dbReference type="AlphaFoldDB" id="A0A7J8LBB1"/>